<dbReference type="SMART" id="SM00304">
    <property type="entry name" value="HAMP"/>
    <property type="match status" value="1"/>
</dbReference>
<feature type="transmembrane region" description="Helical" evidence="9">
    <location>
        <begin position="315"/>
        <end position="335"/>
    </location>
</feature>
<evidence type="ECO:0000256" key="3">
    <source>
        <dbReference type="ARBA" id="ARBA00022500"/>
    </source>
</evidence>
<dbReference type="PANTHER" id="PTHR43531">
    <property type="entry name" value="PROTEIN ICFG"/>
    <property type="match status" value="1"/>
</dbReference>
<evidence type="ECO:0000259" key="11">
    <source>
        <dbReference type="PROSITE" id="PS50885"/>
    </source>
</evidence>
<dbReference type="Proteomes" id="UP000016646">
    <property type="component" value="Unassembled WGS sequence"/>
</dbReference>
<dbReference type="SUPFAM" id="SSF58104">
    <property type="entry name" value="Methyl-accepting chemotaxis protein (MCP) signaling domain"/>
    <property type="match status" value="1"/>
</dbReference>
<protein>
    <submittedName>
        <fullName evidence="12">Methyl-accepting chemotaxis protein signaling domain protein</fullName>
    </submittedName>
</protein>
<dbReference type="Pfam" id="PF00672">
    <property type="entry name" value="HAMP"/>
    <property type="match status" value="1"/>
</dbReference>
<dbReference type="InterPro" id="IPR003660">
    <property type="entry name" value="HAMP_dom"/>
</dbReference>
<dbReference type="InterPro" id="IPR051310">
    <property type="entry name" value="MCP_chemotaxis"/>
</dbReference>
<evidence type="ECO:0000256" key="7">
    <source>
        <dbReference type="ARBA" id="ARBA00029447"/>
    </source>
</evidence>
<keyword evidence="3" id="KW-0145">Chemotaxis</keyword>
<dbReference type="CDD" id="cd12912">
    <property type="entry name" value="PDC2_MCP_like"/>
    <property type="match status" value="1"/>
</dbReference>
<evidence type="ECO:0000256" key="1">
    <source>
        <dbReference type="ARBA" id="ARBA00004651"/>
    </source>
</evidence>
<comment type="similarity">
    <text evidence="7">Belongs to the methyl-accepting chemotaxis (MCP) protein family.</text>
</comment>
<keyword evidence="8" id="KW-0807">Transducer</keyword>
<dbReference type="CDD" id="cd06225">
    <property type="entry name" value="HAMP"/>
    <property type="match status" value="1"/>
</dbReference>
<feature type="domain" description="Methyl-accepting transducer" evidence="10">
    <location>
        <begin position="434"/>
        <end position="663"/>
    </location>
</feature>
<evidence type="ECO:0000256" key="2">
    <source>
        <dbReference type="ARBA" id="ARBA00022475"/>
    </source>
</evidence>
<evidence type="ECO:0000256" key="9">
    <source>
        <dbReference type="SAM" id="Phobius"/>
    </source>
</evidence>
<dbReference type="SMART" id="SM00283">
    <property type="entry name" value="MA"/>
    <property type="match status" value="1"/>
</dbReference>
<evidence type="ECO:0000259" key="10">
    <source>
        <dbReference type="PROSITE" id="PS50111"/>
    </source>
</evidence>
<keyword evidence="6 9" id="KW-0472">Membrane</keyword>
<keyword evidence="5 9" id="KW-1133">Transmembrane helix</keyword>
<dbReference type="EMBL" id="AVQI01000032">
    <property type="protein sequence ID" value="ERK03500.1"/>
    <property type="molecule type" value="Genomic_DNA"/>
</dbReference>
<dbReference type="Pfam" id="PF00015">
    <property type="entry name" value="MCPsignal"/>
    <property type="match status" value="1"/>
</dbReference>
<dbReference type="InterPro" id="IPR033479">
    <property type="entry name" value="dCache_1"/>
</dbReference>
<dbReference type="Gene3D" id="1.10.287.950">
    <property type="entry name" value="Methyl-accepting chemotaxis protein"/>
    <property type="match status" value="1"/>
</dbReference>
<comment type="caution">
    <text evidence="12">The sequence shown here is derived from an EMBL/GenBank/DDBJ whole genome shotgun (WGS) entry which is preliminary data.</text>
</comment>
<reference evidence="12 13" key="1">
    <citation type="submission" date="2013-08" db="EMBL/GenBank/DDBJ databases">
        <authorList>
            <person name="Durkin A.S."/>
            <person name="Haft D.R."/>
            <person name="McCorrison J."/>
            <person name="Torralba M."/>
            <person name="Gillis M."/>
            <person name="Haft D.H."/>
            <person name="Methe B."/>
            <person name="Sutton G."/>
            <person name="Nelson K.E."/>
        </authorList>
    </citation>
    <scope>NUCLEOTIDE SEQUENCE [LARGE SCALE GENOMIC DNA]</scope>
    <source>
        <strain evidence="12 13">ATCC 35536</strain>
    </source>
</reference>
<organism evidence="12 13">
    <name type="scientific">Treponema socranskii subsp. socranskii VPI DR56BR1116 = ATCC 35536</name>
    <dbReference type="NCBI Taxonomy" id="1125725"/>
    <lineage>
        <taxon>Bacteria</taxon>
        <taxon>Pseudomonadati</taxon>
        <taxon>Spirochaetota</taxon>
        <taxon>Spirochaetia</taxon>
        <taxon>Spirochaetales</taxon>
        <taxon>Treponemataceae</taxon>
        <taxon>Treponema</taxon>
    </lineage>
</organism>
<evidence type="ECO:0000256" key="5">
    <source>
        <dbReference type="ARBA" id="ARBA00022989"/>
    </source>
</evidence>
<gene>
    <name evidence="12" type="ORF">HMPREF0860_2502</name>
</gene>
<feature type="transmembrane region" description="Helical" evidence="9">
    <location>
        <begin position="20"/>
        <end position="40"/>
    </location>
</feature>
<evidence type="ECO:0000313" key="12">
    <source>
        <dbReference type="EMBL" id="ERK03500.1"/>
    </source>
</evidence>
<dbReference type="PROSITE" id="PS50885">
    <property type="entry name" value="HAMP"/>
    <property type="match status" value="1"/>
</dbReference>
<sequence>MNTEKDRLSSVKFSIRKKLILVFTSVILSLVLFVSVFIGYRVKKSDIASFQKNVLREMKLTERGIRIFFDNTAKILNTLSGHPDVRAADISLHSYIREKENIKSSDVLRSETELKIASLFKSIENGFPEYLEVYMGTKWGGFVSSFEGEMSAGYDPRERAWYGIGSDAKGEVAITDAFYSVDLNAISIGLVKSAYAVDSRTFIGNIAIEFTLDTLTDMISKFKIGTTGYVMLMQNDGTILTDPAHPENNFKNIADTDLSKPQRFTELTEGNIKITADGEKWLAQIYTIENPDWKLIAFVKEAEVLDEYYVILRSMVFIGIILLVLFIVVSSLLAFRIVKPIKYIIEILTRVAENDYTGQLTVSGNDEFSLLSEHFNNTASQVRSSIKSIAKNTGVMRDMTETLASNMTETASAVHEISANIDGVKQQTMTQAASVTETAATIEEIVRTIKQLNGSIEMQAASVAQSSASVEQMVANIVSIGQTLGKTDDVVKELTAATDDGKATIATSNTVTQKIAEESGSLMEASDVIQNIASQTNLLAMNAAIEAAHAGEAGKGFAVVADEIRKLAENSARQGKTITATLKTLSGEIETLSASSKTVEEKFNTIFTIAEQVKSMSNRLTESMREQESGSKEVLAAIKNINTVTMEVRAGSDEMLKGGEGVASEMRKLDDLTRVITESMNEMASGAVQINNAVQEVNEITQKNKLSIENLAEEVGKFKV</sequence>
<keyword evidence="4 9" id="KW-0812">Transmembrane</keyword>
<feature type="domain" description="HAMP" evidence="11">
    <location>
        <begin position="335"/>
        <end position="387"/>
    </location>
</feature>
<dbReference type="PROSITE" id="PS50111">
    <property type="entry name" value="CHEMOTAXIS_TRANSDUC_2"/>
    <property type="match status" value="1"/>
</dbReference>
<evidence type="ECO:0000313" key="13">
    <source>
        <dbReference type="Proteomes" id="UP000016646"/>
    </source>
</evidence>
<comment type="subcellular location">
    <subcellularLocation>
        <location evidence="1">Cell membrane</location>
        <topology evidence="1">Multi-pass membrane protein</topology>
    </subcellularLocation>
</comment>
<name>A0ABP2YM54_TRESO</name>
<keyword evidence="2" id="KW-1003">Cell membrane</keyword>
<keyword evidence="13" id="KW-1185">Reference proteome</keyword>
<dbReference type="Pfam" id="PF02743">
    <property type="entry name" value="dCache_1"/>
    <property type="match status" value="1"/>
</dbReference>
<dbReference type="Gene3D" id="3.30.450.20">
    <property type="entry name" value="PAS domain"/>
    <property type="match status" value="1"/>
</dbReference>
<proteinExistence type="inferred from homology"/>
<dbReference type="PANTHER" id="PTHR43531:SF11">
    <property type="entry name" value="METHYL-ACCEPTING CHEMOTAXIS PROTEIN 3"/>
    <property type="match status" value="1"/>
</dbReference>
<accession>A0ABP2YM54</accession>
<evidence type="ECO:0000256" key="8">
    <source>
        <dbReference type="PROSITE-ProRule" id="PRU00284"/>
    </source>
</evidence>
<evidence type="ECO:0000256" key="6">
    <source>
        <dbReference type="ARBA" id="ARBA00023136"/>
    </source>
</evidence>
<dbReference type="InterPro" id="IPR004089">
    <property type="entry name" value="MCPsignal_dom"/>
</dbReference>
<dbReference type="Gene3D" id="6.10.340.10">
    <property type="match status" value="1"/>
</dbReference>
<evidence type="ECO:0000256" key="4">
    <source>
        <dbReference type="ARBA" id="ARBA00022692"/>
    </source>
</evidence>